<keyword evidence="3" id="KW-0418">Kinase</keyword>
<dbReference type="Pfam" id="PF00625">
    <property type="entry name" value="Guanylate_kin"/>
    <property type="match status" value="2"/>
</dbReference>
<dbReference type="CDD" id="cd00071">
    <property type="entry name" value="GMPK"/>
    <property type="match status" value="1"/>
</dbReference>
<dbReference type="Proteomes" id="UP000593567">
    <property type="component" value="Unassembled WGS sequence"/>
</dbReference>
<gene>
    <name evidence="5" type="ORF">EB796_024825</name>
</gene>
<accession>A0A7J7ISF8</accession>
<dbReference type="Gene3D" id="3.40.50.300">
    <property type="entry name" value="P-loop containing nucleotide triphosphate hydrolases"/>
    <property type="match status" value="2"/>
</dbReference>
<comment type="similarity">
    <text evidence="1">Belongs to the guanylate kinase family.</text>
</comment>
<dbReference type="GO" id="GO:0005829">
    <property type="term" value="C:cytosol"/>
    <property type="evidence" value="ECO:0007669"/>
    <property type="project" value="TreeGrafter"/>
</dbReference>
<dbReference type="AlphaFoldDB" id="A0A7J7ISF8"/>
<dbReference type="InterPro" id="IPR008145">
    <property type="entry name" value="GK/Ca_channel_bsu"/>
</dbReference>
<name>A0A7J7ISF8_BUGNE</name>
<evidence type="ECO:0000259" key="4">
    <source>
        <dbReference type="PROSITE" id="PS50052"/>
    </source>
</evidence>
<comment type="caution">
    <text evidence="5">The sequence shown here is derived from an EMBL/GenBank/DDBJ whole genome shotgun (WGS) entry which is preliminary data.</text>
</comment>
<evidence type="ECO:0000256" key="1">
    <source>
        <dbReference type="ARBA" id="ARBA00005790"/>
    </source>
</evidence>
<feature type="domain" description="Guanylate kinase-like" evidence="4">
    <location>
        <begin position="27"/>
        <end position="189"/>
    </location>
</feature>
<evidence type="ECO:0000313" key="6">
    <source>
        <dbReference type="Proteomes" id="UP000593567"/>
    </source>
</evidence>
<dbReference type="FunFam" id="3.30.63.10:FF:000002">
    <property type="entry name" value="Guanylate kinase 1"/>
    <property type="match status" value="1"/>
</dbReference>
<evidence type="ECO:0000313" key="5">
    <source>
        <dbReference type="EMBL" id="KAF6016872.1"/>
    </source>
</evidence>
<dbReference type="GO" id="GO:0004385">
    <property type="term" value="F:GMP kinase activity"/>
    <property type="evidence" value="ECO:0007669"/>
    <property type="project" value="TreeGrafter"/>
</dbReference>
<dbReference type="PANTHER" id="PTHR23117">
    <property type="entry name" value="GUANYLATE KINASE-RELATED"/>
    <property type="match status" value="1"/>
</dbReference>
<sequence length="202" mass="22663">MCTKFIVIGYLSGFATRCAKRYVSTMPRPVVISGPSGSGKSTFLKRIMKEYPGAFGFSVSHTTRQPRPGEQDAVDYHFVSRPDMEKAIANNEFIETAEYSKNLYGTSEGVKSIKKTTLNPLYIFIEPPSLAALEARLKGRGTETEESLQRRLEIAKREMEYSRLDGAYDYKIVNDDVDIAYDQFRAILKDDAETVSSLQNGS</sequence>
<dbReference type="PANTHER" id="PTHR23117:SF13">
    <property type="entry name" value="GUANYLATE KINASE"/>
    <property type="match status" value="1"/>
</dbReference>
<keyword evidence="2" id="KW-0808">Transferase</keyword>
<protein>
    <submittedName>
        <fullName evidence="5">GUK1</fullName>
    </submittedName>
</protein>
<reference evidence="5" key="1">
    <citation type="submission" date="2020-06" db="EMBL/GenBank/DDBJ databases">
        <title>Draft genome of Bugula neritina, a colonial animal packing powerful symbionts and potential medicines.</title>
        <authorList>
            <person name="Rayko M."/>
        </authorList>
    </citation>
    <scope>NUCLEOTIDE SEQUENCE [LARGE SCALE GENOMIC DNA]</scope>
    <source>
        <strain evidence="5">Kwan_BN1</strain>
    </source>
</reference>
<evidence type="ECO:0000256" key="2">
    <source>
        <dbReference type="ARBA" id="ARBA00022679"/>
    </source>
</evidence>
<dbReference type="InterPro" id="IPR008144">
    <property type="entry name" value="Guanylate_kin-like_dom"/>
</dbReference>
<dbReference type="PROSITE" id="PS00856">
    <property type="entry name" value="GUANYLATE_KINASE_1"/>
    <property type="match status" value="1"/>
</dbReference>
<dbReference type="SUPFAM" id="SSF52540">
    <property type="entry name" value="P-loop containing nucleoside triphosphate hydrolases"/>
    <property type="match status" value="1"/>
</dbReference>
<evidence type="ECO:0000256" key="3">
    <source>
        <dbReference type="ARBA" id="ARBA00022777"/>
    </source>
</evidence>
<dbReference type="EMBL" id="VXIV02003456">
    <property type="protein sequence ID" value="KAF6016872.1"/>
    <property type="molecule type" value="Genomic_DNA"/>
</dbReference>
<dbReference type="InterPro" id="IPR027417">
    <property type="entry name" value="P-loop_NTPase"/>
</dbReference>
<dbReference type="SMART" id="SM00072">
    <property type="entry name" value="GuKc"/>
    <property type="match status" value="1"/>
</dbReference>
<dbReference type="InterPro" id="IPR020590">
    <property type="entry name" value="Guanylate_kinase_CS"/>
</dbReference>
<dbReference type="OrthoDB" id="6334211at2759"/>
<proteinExistence type="inferred from homology"/>
<dbReference type="PROSITE" id="PS50052">
    <property type="entry name" value="GUANYLATE_KINASE_2"/>
    <property type="match status" value="1"/>
</dbReference>
<organism evidence="5 6">
    <name type="scientific">Bugula neritina</name>
    <name type="common">Brown bryozoan</name>
    <name type="synonym">Sertularia neritina</name>
    <dbReference type="NCBI Taxonomy" id="10212"/>
    <lineage>
        <taxon>Eukaryota</taxon>
        <taxon>Metazoa</taxon>
        <taxon>Spiralia</taxon>
        <taxon>Lophotrochozoa</taxon>
        <taxon>Bryozoa</taxon>
        <taxon>Gymnolaemata</taxon>
        <taxon>Cheilostomatida</taxon>
        <taxon>Flustrina</taxon>
        <taxon>Buguloidea</taxon>
        <taxon>Bugulidae</taxon>
        <taxon>Bugula</taxon>
    </lineage>
</organism>
<keyword evidence="6" id="KW-1185">Reference proteome</keyword>